<name>A0ABT7NR49_9SPHI</name>
<reference evidence="3" key="2">
    <citation type="journal article" date="2022" name="Sci. Total Environ.">
        <title>Prevalence, transmission, and molecular epidemiology of tet(X)-positive bacteria among humans, animals, and environmental niches in China: An epidemiological, and genomic-based study.</title>
        <authorList>
            <person name="Dong N."/>
            <person name="Zeng Y."/>
            <person name="Cai C."/>
            <person name="Sun C."/>
            <person name="Lu J."/>
            <person name="Liu C."/>
            <person name="Zhou H."/>
            <person name="Sun Q."/>
            <person name="Shu L."/>
            <person name="Wang H."/>
            <person name="Wang Y."/>
            <person name="Wang S."/>
            <person name="Wu C."/>
            <person name="Chan E.W."/>
            <person name="Chen G."/>
            <person name="Shen Z."/>
            <person name="Chen S."/>
            <person name="Zhang R."/>
        </authorList>
    </citation>
    <scope>NUCLEOTIDE SEQUENCE</scope>
    <source>
        <strain evidence="3">R1692</strain>
    </source>
</reference>
<feature type="transmembrane region" description="Helical" evidence="1">
    <location>
        <begin position="137"/>
        <end position="159"/>
    </location>
</feature>
<accession>A0ABT7NR49</accession>
<feature type="domain" description="CAAX prenyl protease 2/Lysostaphin resistance protein A-like" evidence="2">
    <location>
        <begin position="70"/>
        <end position="178"/>
    </location>
</feature>
<dbReference type="Proteomes" id="UP001170954">
    <property type="component" value="Unassembled WGS sequence"/>
</dbReference>
<protein>
    <submittedName>
        <fullName evidence="3">CPBP family intramembrane metalloprotease</fullName>
    </submittedName>
</protein>
<evidence type="ECO:0000259" key="2">
    <source>
        <dbReference type="Pfam" id="PF02517"/>
    </source>
</evidence>
<organism evidence="3 4">
    <name type="scientific">Sphingobacterium hotanense</name>
    <dbReference type="NCBI Taxonomy" id="649196"/>
    <lineage>
        <taxon>Bacteria</taxon>
        <taxon>Pseudomonadati</taxon>
        <taxon>Bacteroidota</taxon>
        <taxon>Sphingobacteriia</taxon>
        <taxon>Sphingobacteriales</taxon>
        <taxon>Sphingobacteriaceae</taxon>
        <taxon>Sphingobacterium</taxon>
    </lineage>
</organism>
<feature type="transmembrane region" description="Helical" evidence="1">
    <location>
        <begin position="166"/>
        <end position="189"/>
    </location>
</feature>
<keyword evidence="3" id="KW-0482">Metalloprotease</keyword>
<dbReference type="RefSeq" id="WP_187773880.1">
    <property type="nucleotide sequence ID" value="NZ_CP030848.1"/>
</dbReference>
<keyword evidence="3" id="KW-0378">Hydrolase</keyword>
<dbReference type="GO" id="GO:0008237">
    <property type="term" value="F:metallopeptidase activity"/>
    <property type="evidence" value="ECO:0007669"/>
    <property type="project" value="UniProtKB-KW"/>
</dbReference>
<feature type="transmembrane region" description="Helical" evidence="1">
    <location>
        <begin position="114"/>
        <end position="131"/>
    </location>
</feature>
<proteinExistence type="predicted"/>
<keyword evidence="1" id="KW-0472">Membrane</keyword>
<comment type="caution">
    <text evidence="3">The sequence shown here is derived from an EMBL/GenBank/DDBJ whole genome shotgun (WGS) entry which is preliminary data.</text>
</comment>
<keyword evidence="4" id="KW-1185">Reference proteome</keyword>
<dbReference type="InterPro" id="IPR003675">
    <property type="entry name" value="Rce1/LyrA-like_dom"/>
</dbReference>
<reference evidence="3" key="1">
    <citation type="submission" date="2020-06" db="EMBL/GenBank/DDBJ databases">
        <authorList>
            <person name="Dong N."/>
        </authorList>
    </citation>
    <scope>NUCLEOTIDE SEQUENCE</scope>
    <source>
        <strain evidence="3">R1692</strain>
    </source>
</reference>
<gene>
    <name evidence="3" type="ORF">HX018_15985</name>
</gene>
<evidence type="ECO:0000313" key="3">
    <source>
        <dbReference type="EMBL" id="MDM1049739.1"/>
    </source>
</evidence>
<keyword evidence="1" id="KW-1133">Transmembrane helix</keyword>
<evidence type="ECO:0000313" key="4">
    <source>
        <dbReference type="Proteomes" id="UP001170954"/>
    </source>
</evidence>
<keyword evidence="1" id="KW-0812">Transmembrane</keyword>
<dbReference type="EMBL" id="JACAGK010000055">
    <property type="protein sequence ID" value="MDM1049739.1"/>
    <property type="molecule type" value="Genomic_DNA"/>
</dbReference>
<feature type="transmembrane region" description="Helical" evidence="1">
    <location>
        <begin position="71"/>
        <end position="93"/>
    </location>
</feature>
<sequence>MLKILQHFWSFVLHPSDRKLIAYHSDTYSKVFSTLFLFKVLILAIILPLQYLVQYLDPVFTKKSDTDEQAIFYMISAVVFAPLIEEFIFRYFLKYKRYYRFVISHNTYRKNYRWLLYSSVFLYGLAHLFNFENANLLFYFLGVLLVSSNLVDGLVFSFIRVRLGFVYSWAFYGIWNLFIFSLIGTIILLKNPVTKIHNDNIDLEINVSQFRDTTQALFFVRENSDSLFNLNVRQYPLSQVIDSLYGPNRYQVDDEYIDIEMRSAKGYSKDSLMNLLKEDFTIEPNIP</sequence>
<keyword evidence="3" id="KW-0645">Protease</keyword>
<feature type="transmembrane region" description="Helical" evidence="1">
    <location>
        <begin position="31"/>
        <end position="51"/>
    </location>
</feature>
<evidence type="ECO:0000256" key="1">
    <source>
        <dbReference type="SAM" id="Phobius"/>
    </source>
</evidence>
<dbReference type="Pfam" id="PF02517">
    <property type="entry name" value="Rce1-like"/>
    <property type="match status" value="1"/>
</dbReference>